<feature type="non-terminal residue" evidence="1">
    <location>
        <position position="61"/>
    </location>
</feature>
<evidence type="ECO:0000313" key="2">
    <source>
        <dbReference type="Proteomes" id="UP000269945"/>
    </source>
</evidence>
<dbReference type="Proteomes" id="UP000269945">
    <property type="component" value="Unassembled WGS sequence"/>
</dbReference>
<sequence length="61" mass="6732">MNNTMKLNFPGNQSEFSKEATNLDACPCPHTLDSASQLSWTSCQPRPILRWLPTQVGALPS</sequence>
<evidence type="ECO:0000313" key="1">
    <source>
        <dbReference type="EMBL" id="VCW84683.1"/>
    </source>
</evidence>
<reference evidence="1 2" key="1">
    <citation type="submission" date="2018-10" db="EMBL/GenBank/DDBJ databases">
        <authorList>
            <person name="Ekblom R."/>
            <person name="Jareborg N."/>
        </authorList>
    </citation>
    <scope>NUCLEOTIDE SEQUENCE [LARGE SCALE GENOMIC DNA]</scope>
    <source>
        <tissue evidence="1">Muscle</tissue>
    </source>
</reference>
<proteinExistence type="predicted"/>
<name>A0A9X9LSR7_GULGU</name>
<keyword evidence="2" id="KW-1185">Reference proteome</keyword>
<comment type="caution">
    <text evidence="1">The sequence shown here is derived from an EMBL/GenBank/DDBJ whole genome shotgun (WGS) entry which is preliminary data.</text>
</comment>
<dbReference type="EMBL" id="CYRY02014883">
    <property type="protein sequence ID" value="VCW84683.1"/>
    <property type="molecule type" value="Genomic_DNA"/>
</dbReference>
<organism evidence="1 2">
    <name type="scientific">Gulo gulo</name>
    <name type="common">Wolverine</name>
    <name type="synonym">Gluton</name>
    <dbReference type="NCBI Taxonomy" id="48420"/>
    <lineage>
        <taxon>Eukaryota</taxon>
        <taxon>Metazoa</taxon>
        <taxon>Chordata</taxon>
        <taxon>Craniata</taxon>
        <taxon>Vertebrata</taxon>
        <taxon>Euteleostomi</taxon>
        <taxon>Mammalia</taxon>
        <taxon>Eutheria</taxon>
        <taxon>Laurasiatheria</taxon>
        <taxon>Carnivora</taxon>
        <taxon>Caniformia</taxon>
        <taxon>Musteloidea</taxon>
        <taxon>Mustelidae</taxon>
        <taxon>Guloninae</taxon>
        <taxon>Gulo</taxon>
    </lineage>
</organism>
<gene>
    <name evidence="1" type="ORF">BN2614_LOCUS1</name>
</gene>
<protein>
    <submittedName>
        <fullName evidence="1">Uncharacterized protein</fullName>
    </submittedName>
</protein>
<accession>A0A9X9LSR7</accession>
<dbReference type="AlphaFoldDB" id="A0A9X9LSR7"/>